<evidence type="ECO:0000313" key="2">
    <source>
        <dbReference type="Proteomes" id="UP000824469"/>
    </source>
</evidence>
<name>A0AA38H1J2_TAXCH</name>
<dbReference type="AlphaFoldDB" id="A0AA38H1J2"/>
<dbReference type="InterPro" id="IPR015915">
    <property type="entry name" value="Kelch-typ_b-propeller"/>
</dbReference>
<organism evidence="1 2">
    <name type="scientific">Taxus chinensis</name>
    <name type="common">Chinese yew</name>
    <name type="synonym">Taxus wallichiana var. chinensis</name>
    <dbReference type="NCBI Taxonomy" id="29808"/>
    <lineage>
        <taxon>Eukaryota</taxon>
        <taxon>Viridiplantae</taxon>
        <taxon>Streptophyta</taxon>
        <taxon>Embryophyta</taxon>
        <taxon>Tracheophyta</taxon>
        <taxon>Spermatophyta</taxon>
        <taxon>Pinopsida</taxon>
        <taxon>Pinidae</taxon>
        <taxon>Conifers II</taxon>
        <taxon>Cupressales</taxon>
        <taxon>Taxaceae</taxon>
        <taxon>Taxus</taxon>
    </lineage>
</organism>
<reference evidence="1 2" key="1">
    <citation type="journal article" date="2021" name="Nat. Plants">
        <title>The Taxus genome provides insights into paclitaxel biosynthesis.</title>
        <authorList>
            <person name="Xiong X."/>
            <person name="Gou J."/>
            <person name="Liao Q."/>
            <person name="Li Y."/>
            <person name="Zhou Q."/>
            <person name="Bi G."/>
            <person name="Li C."/>
            <person name="Du R."/>
            <person name="Wang X."/>
            <person name="Sun T."/>
            <person name="Guo L."/>
            <person name="Liang H."/>
            <person name="Lu P."/>
            <person name="Wu Y."/>
            <person name="Zhang Z."/>
            <person name="Ro D.K."/>
            <person name="Shang Y."/>
            <person name="Huang S."/>
            <person name="Yan J."/>
        </authorList>
    </citation>
    <scope>NUCLEOTIDE SEQUENCE [LARGE SCALE GENOMIC DNA]</scope>
    <source>
        <strain evidence="1">Ta-2019</strain>
    </source>
</reference>
<keyword evidence="2" id="KW-1185">Reference proteome</keyword>
<feature type="non-terminal residue" evidence="1">
    <location>
        <position position="414"/>
    </location>
</feature>
<protein>
    <submittedName>
        <fullName evidence="1">Uncharacterized protein</fullName>
    </submittedName>
</protein>
<sequence length="414" mass="46721">MGCCNSSLRRARRDNGDESAVNLLENENDGDGDESAANLLKNDGDGDANVVEESKGEELELIASPSVICRSTPCLFMSALCRWPYYAFNIWDDWVFAKLVGRDGEHKFYAFNMQANMCLPFPYLKDGPVEGSAMAILGRKLYVIGGVLRDGVVSNRTYVCDLVNLGGWRPVGSMMARRRNAVVIVRRNGWLLVYGGCQESSAPLVELFDPDRQQWSFVWVAAIHPARGLDPPFQFVVVKGFAYIRNARRGFVFDNTNLGWTTDTMEVAACSNAHQEFFQHLCADCNAVAAGSELEFLIACYVEMRSSTGKEKDQEQEEAVYSVRAYNPETRSWLPIREVPQIVQENAQRCQFMSFEHRGMQGIGLMLEEGLTILTFELMYGTPNADGEVTELEFRAYSRCRPRPRIKNKWLLRT</sequence>
<gene>
    <name evidence="1" type="ORF">KI387_003565</name>
</gene>
<evidence type="ECO:0000313" key="1">
    <source>
        <dbReference type="EMBL" id="KAH9331457.1"/>
    </source>
</evidence>
<dbReference type="Proteomes" id="UP000824469">
    <property type="component" value="Unassembled WGS sequence"/>
</dbReference>
<dbReference type="EMBL" id="JAHRHJ020000001">
    <property type="protein sequence ID" value="KAH9331457.1"/>
    <property type="molecule type" value="Genomic_DNA"/>
</dbReference>
<dbReference type="Gene3D" id="2.120.10.80">
    <property type="entry name" value="Kelch-type beta propeller"/>
    <property type="match status" value="1"/>
</dbReference>
<dbReference type="SUPFAM" id="SSF117281">
    <property type="entry name" value="Kelch motif"/>
    <property type="match status" value="1"/>
</dbReference>
<proteinExistence type="predicted"/>
<comment type="caution">
    <text evidence="1">The sequence shown here is derived from an EMBL/GenBank/DDBJ whole genome shotgun (WGS) entry which is preliminary data.</text>
</comment>
<accession>A0AA38H1J2</accession>